<feature type="region of interest" description="Disordered" evidence="1">
    <location>
        <begin position="1"/>
        <end position="55"/>
    </location>
</feature>
<dbReference type="PATRIC" id="fig|1263867.3.peg.5778"/>
<feature type="compositionally biased region" description="Polar residues" evidence="1">
    <location>
        <begin position="11"/>
        <end position="22"/>
    </location>
</feature>
<organism evidence="3 4">
    <name type="scientific">Rhodopirellula europaea 6C</name>
    <dbReference type="NCBI Taxonomy" id="1263867"/>
    <lineage>
        <taxon>Bacteria</taxon>
        <taxon>Pseudomonadati</taxon>
        <taxon>Planctomycetota</taxon>
        <taxon>Planctomycetia</taxon>
        <taxon>Pirellulales</taxon>
        <taxon>Pirellulaceae</taxon>
        <taxon>Rhodopirellula</taxon>
    </lineage>
</organism>
<sequence length="129" mass="13223">MYVNGSGEFTGANTTAPWQSEFGQGGTPDVELSGGPGTANGHWDEPDGGGAFSGITDASGRDLTFELMTGWLNVGPEDPFISGMTLASFQDIGFLANATAVPEPGTGGVLVAGLAAGMGWRRRRSRAVK</sequence>
<evidence type="ECO:0000313" key="3">
    <source>
        <dbReference type="EMBL" id="EMB13871.1"/>
    </source>
</evidence>
<comment type="caution">
    <text evidence="3">The sequence shown here is derived from an EMBL/GenBank/DDBJ whole genome shotgun (WGS) entry which is preliminary data.</text>
</comment>
<dbReference type="AlphaFoldDB" id="M2A3S0"/>
<protein>
    <submittedName>
        <fullName evidence="3">Zinc metalloendopeptidase</fullName>
    </submittedName>
</protein>
<dbReference type="InterPro" id="IPR013424">
    <property type="entry name" value="Ice-binding_C"/>
</dbReference>
<proteinExistence type="predicted"/>
<gene>
    <name evidence="3" type="ORF">RE6C_05396</name>
</gene>
<reference evidence="3" key="2">
    <citation type="journal article" date="2013" name="Mar. Genomics">
        <title>Expression of sulfatases in Rhodopirellula baltica and the diversity of sulfatases in the genus Rhodopirellula.</title>
        <authorList>
            <person name="Wegner C.E."/>
            <person name="Richter-Heitmann T."/>
            <person name="Klindworth A."/>
            <person name="Klockow C."/>
            <person name="Richter M."/>
            <person name="Achstetter T."/>
            <person name="Glockner F.O."/>
            <person name="Harder J."/>
        </authorList>
    </citation>
    <scope>NUCLEOTIDE SEQUENCE [LARGE SCALE GENOMIC DNA]</scope>
    <source>
        <strain evidence="3">6C</strain>
    </source>
</reference>
<dbReference type="Proteomes" id="UP000011529">
    <property type="component" value="Unassembled WGS sequence"/>
</dbReference>
<evidence type="ECO:0000256" key="1">
    <source>
        <dbReference type="SAM" id="MobiDB-lite"/>
    </source>
</evidence>
<reference evidence="3" key="1">
    <citation type="submission" date="2012-11" db="EMBL/GenBank/DDBJ databases">
        <title>Permanent draft genomes of Rhodopirellula europaea strain SH398 and 6C.</title>
        <authorList>
            <person name="Richter M."/>
            <person name="Richter-Heitmann T."/>
            <person name="Frank C."/>
            <person name="Harder J."/>
            <person name="Glockner F.O."/>
        </authorList>
    </citation>
    <scope>NUCLEOTIDE SEQUENCE</scope>
    <source>
        <strain evidence="3">6C</strain>
    </source>
</reference>
<evidence type="ECO:0000259" key="2">
    <source>
        <dbReference type="Pfam" id="PF07589"/>
    </source>
</evidence>
<keyword evidence="4" id="KW-1185">Reference proteome</keyword>
<dbReference type="Pfam" id="PF07589">
    <property type="entry name" value="PEP-CTERM"/>
    <property type="match status" value="1"/>
</dbReference>
<name>M2A3S0_9BACT</name>
<evidence type="ECO:0000313" key="4">
    <source>
        <dbReference type="Proteomes" id="UP000011529"/>
    </source>
</evidence>
<accession>M2A3S0</accession>
<dbReference type="SUPFAM" id="SSF55486">
    <property type="entry name" value="Metalloproteases ('zincins'), catalytic domain"/>
    <property type="match status" value="1"/>
</dbReference>
<feature type="domain" description="Ice-binding protein C-terminal" evidence="2">
    <location>
        <begin position="100"/>
        <end position="123"/>
    </location>
</feature>
<dbReference type="NCBIfam" id="TIGR02595">
    <property type="entry name" value="PEP_CTERM"/>
    <property type="match status" value="1"/>
</dbReference>
<dbReference type="EMBL" id="ANMO01000242">
    <property type="protein sequence ID" value="EMB13871.1"/>
    <property type="molecule type" value="Genomic_DNA"/>
</dbReference>